<accession>A0A841G0M6</accession>
<protein>
    <submittedName>
        <fullName evidence="2">Transposase-like protein</fullName>
    </submittedName>
</protein>
<evidence type="ECO:0000256" key="1">
    <source>
        <dbReference type="SAM" id="MobiDB-lite"/>
    </source>
</evidence>
<organism evidence="2 3">
    <name type="scientific">Phytomonospora endophytica</name>
    <dbReference type="NCBI Taxonomy" id="714109"/>
    <lineage>
        <taxon>Bacteria</taxon>
        <taxon>Bacillati</taxon>
        <taxon>Actinomycetota</taxon>
        <taxon>Actinomycetes</taxon>
        <taxon>Micromonosporales</taxon>
        <taxon>Micromonosporaceae</taxon>
        <taxon>Phytomonospora</taxon>
    </lineage>
</organism>
<dbReference type="RefSeq" id="WP_184792291.1">
    <property type="nucleotide sequence ID" value="NZ_BONT01000050.1"/>
</dbReference>
<comment type="caution">
    <text evidence="2">The sequence shown here is derived from an EMBL/GenBank/DDBJ whole genome shotgun (WGS) entry which is preliminary data.</text>
</comment>
<keyword evidence="3" id="KW-1185">Reference proteome</keyword>
<sequence length="72" mass="7837">MSGRAVPYFCPYCGDEDLHPHLPADPGARPSGWECRSCARVFSVTFKGLNFGDDATPQTVPVDNRPETGHDS</sequence>
<dbReference type="EMBL" id="JACHGT010000020">
    <property type="protein sequence ID" value="MBB6039207.1"/>
    <property type="molecule type" value="Genomic_DNA"/>
</dbReference>
<reference evidence="2 3" key="1">
    <citation type="submission" date="2020-08" db="EMBL/GenBank/DDBJ databases">
        <title>Genomic Encyclopedia of Type Strains, Phase IV (KMG-IV): sequencing the most valuable type-strain genomes for metagenomic binning, comparative biology and taxonomic classification.</title>
        <authorList>
            <person name="Goeker M."/>
        </authorList>
    </citation>
    <scope>NUCLEOTIDE SEQUENCE [LARGE SCALE GENOMIC DNA]</scope>
    <source>
        <strain evidence="2 3">YIM 65646</strain>
    </source>
</reference>
<evidence type="ECO:0000313" key="3">
    <source>
        <dbReference type="Proteomes" id="UP000548476"/>
    </source>
</evidence>
<evidence type="ECO:0000313" key="2">
    <source>
        <dbReference type="EMBL" id="MBB6039207.1"/>
    </source>
</evidence>
<proteinExistence type="predicted"/>
<dbReference type="AlphaFoldDB" id="A0A841G0M6"/>
<dbReference type="Proteomes" id="UP000548476">
    <property type="component" value="Unassembled WGS sequence"/>
</dbReference>
<feature type="region of interest" description="Disordered" evidence="1">
    <location>
        <begin position="53"/>
        <end position="72"/>
    </location>
</feature>
<name>A0A841G0M6_9ACTN</name>
<gene>
    <name evidence="2" type="ORF">HNR73_007098</name>
</gene>